<accession>A0A1I8AQT4</accession>
<evidence type="ECO:0000313" key="3">
    <source>
        <dbReference type="WBParaSite" id="L893_g793.t1"/>
    </source>
</evidence>
<proteinExistence type="predicted"/>
<dbReference type="Proteomes" id="UP000095287">
    <property type="component" value="Unplaced"/>
</dbReference>
<dbReference type="Pfam" id="PF23408">
    <property type="entry name" value="TMEM126_like"/>
    <property type="match status" value="1"/>
</dbReference>
<keyword evidence="1" id="KW-1133">Transmembrane helix</keyword>
<feature type="transmembrane region" description="Helical" evidence="1">
    <location>
        <begin position="128"/>
        <end position="147"/>
    </location>
</feature>
<keyword evidence="2" id="KW-1185">Reference proteome</keyword>
<dbReference type="WBParaSite" id="L893_g793.t1">
    <property type="protein sequence ID" value="L893_g793.t1"/>
    <property type="gene ID" value="L893_g793"/>
</dbReference>
<dbReference type="InterPro" id="IPR057591">
    <property type="entry name" value="TMEM126-like"/>
</dbReference>
<protein>
    <submittedName>
        <fullName evidence="3">TMEM135_C_rich domain-containing protein</fullName>
    </submittedName>
</protein>
<reference evidence="3" key="1">
    <citation type="submission" date="2016-11" db="UniProtKB">
        <authorList>
            <consortium name="WormBaseParasite"/>
        </authorList>
    </citation>
    <scope>IDENTIFICATION</scope>
</reference>
<keyword evidence="1" id="KW-0472">Membrane</keyword>
<feature type="transmembrane region" description="Helical" evidence="1">
    <location>
        <begin position="167"/>
        <end position="190"/>
    </location>
</feature>
<feature type="transmembrane region" description="Helical" evidence="1">
    <location>
        <begin position="221"/>
        <end position="241"/>
    </location>
</feature>
<keyword evidence="1" id="KW-0812">Transmembrane</keyword>
<evidence type="ECO:0000313" key="2">
    <source>
        <dbReference type="Proteomes" id="UP000095287"/>
    </source>
</evidence>
<dbReference type="AlphaFoldDB" id="A0A1I8AQT4"/>
<name>A0A1I8AQT4_9BILA</name>
<evidence type="ECO:0000256" key="1">
    <source>
        <dbReference type="SAM" id="Phobius"/>
    </source>
</evidence>
<organism evidence="2 3">
    <name type="scientific">Steinernema glaseri</name>
    <dbReference type="NCBI Taxonomy" id="37863"/>
    <lineage>
        <taxon>Eukaryota</taxon>
        <taxon>Metazoa</taxon>
        <taxon>Ecdysozoa</taxon>
        <taxon>Nematoda</taxon>
        <taxon>Chromadorea</taxon>
        <taxon>Rhabditida</taxon>
        <taxon>Tylenchina</taxon>
        <taxon>Panagrolaimomorpha</taxon>
        <taxon>Strongyloidoidea</taxon>
        <taxon>Steinernematidae</taxon>
        <taxon>Steinernema</taxon>
    </lineage>
</organism>
<sequence>MATQKLPVEVDPLSIWERSAQLKEEESAVQKAIVRSSVAERFSGSRSQVWQTLSAMSAHDQAAFMSKLVVNWPYASERRALNFPLHGALLSTCVTASVVASKINSEFFLMNNRTPFFESIKQCPKSPFVFGVYTAGISLYVLHQTFITKQLYAEERPCSSCVLTQNVVNGLTAGIAVPLLSLPYLSYYILLQRKNENFPKVSSYIEFLTLSWEGIKACRRVLPYLIGFHVLAGSIGAYSMLWGRNRIFDTLDVDADAASRALRTASETTPFRQKIDKLLKKLPLYGRLINGDDDDL</sequence>